<dbReference type="RefSeq" id="WP_089766740.1">
    <property type="nucleotide sequence ID" value="NZ_FNPB01000004.1"/>
</dbReference>
<dbReference type="SUPFAM" id="SSF51735">
    <property type="entry name" value="NAD(P)-binding Rossmann-fold domains"/>
    <property type="match status" value="1"/>
</dbReference>
<dbReference type="GO" id="GO:0016616">
    <property type="term" value="F:oxidoreductase activity, acting on the CH-OH group of donors, NAD or NADP as acceptor"/>
    <property type="evidence" value="ECO:0007669"/>
    <property type="project" value="UniProtKB-ARBA"/>
</dbReference>
<dbReference type="Proteomes" id="UP000199170">
    <property type="component" value="Unassembled WGS sequence"/>
</dbReference>
<feature type="domain" description="Alcohol dehydrogenase-like N-terminal" evidence="6">
    <location>
        <begin position="23"/>
        <end position="134"/>
    </location>
</feature>
<comment type="cofactor">
    <cofactor evidence="4">
        <name>Zn(2+)</name>
        <dbReference type="ChEBI" id="CHEBI:29105"/>
    </cofactor>
</comment>
<dbReference type="AlphaFoldDB" id="A0A1H3FTD2"/>
<evidence type="ECO:0000313" key="7">
    <source>
        <dbReference type="EMBL" id="SDX94343.1"/>
    </source>
</evidence>
<dbReference type="InterPro" id="IPR013149">
    <property type="entry name" value="ADH-like_C"/>
</dbReference>
<dbReference type="EMBL" id="FNPB01000004">
    <property type="protein sequence ID" value="SDX94343.1"/>
    <property type="molecule type" value="Genomic_DNA"/>
</dbReference>
<accession>A0A1H3FTD2</accession>
<feature type="domain" description="Alcohol dehydrogenase-like C-terminal" evidence="5">
    <location>
        <begin position="172"/>
        <end position="285"/>
    </location>
</feature>
<dbReference type="Pfam" id="PF00107">
    <property type="entry name" value="ADH_zinc_N"/>
    <property type="match status" value="1"/>
</dbReference>
<dbReference type="GO" id="GO:0051262">
    <property type="term" value="P:protein tetramerization"/>
    <property type="evidence" value="ECO:0007669"/>
    <property type="project" value="UniProtKB-ARBA"/>
</dbReference>
<dbReference type="PANTHER" id="PTHR43401:SF2">
    <property type="entry name" value="L-THREONINE 3-DEHYDROGENASE"/>
    <property type="match status" value="1"/>
</dbReference>
<dbReference type="InterPro" id="IPR002328">
    <property type="entry name" value="ADH_Zn_CS"/>
</dbReference>
<dbReference type="InterPro" id="IPR013154">
    <property type="entry name" value="ADH-like_N"/>
</dbReference>
<name>A0A1H3FTD2_9EURY</name>
<dbReference type="PANTHER" id="PTHR43401">
    <property type="entry name" value="L-THREONINE 3-DEHYDROGENASE"/>
    <property type="match status" value="1"/>
</dbReference>
<keyword evidence="3" id="KW-0560">Oxidoreductase</keyword>
<dbReference type="STRING" id="660517.SAMN04487946_104171"/>
<evidence type="ECO:0000259" key="6">
    <source>
        <dbReference type="Pfam" id="PF08240"/>
    </source>
</evidence>
<dbReference type="PROSITE" id="PS00059">
    <property type="entry name" value="ADH_ZINC"/>
    <property type="match status" value="1"/>
</dbReference>
<dbReference type="InterPro" id="IPR036291">
    <property type="entry name" value="NAD(P)-bd_dom_sf"/>
</dbReference>
<reference evidence="8" key="1">
    <citation type="submission" date="2016-10" db="EMBL/GenBank/DDBJ databases">
        <authorList>
            <person name="Varghese N."/>
            <person name="Submissions S."/>
        </authorList>
    </citation>
    <scope>NUCLEOTIDE SEQUENCE [LARGE SCALE GENOMIC DNA]</scope>
    <source>
        <strain evidence="8">CGMCC 1.10118</strain>
    </source>
</reference>
<gene>
    <name evidence="7" type="ORF">SAMN04487946_104171</name>
</gene>
<keyword evidence="1 4" id="KW-0479">Metal-binding</keyword>
<dbReference type="OrthoDB" id="75495at2157"/>
<proteinExistence type="inferred from homology"/>
<dbReference type="GO" id="GO:0008270">
    <property type="term" value="F:zinc ion binding"/>
    <property type="evidence" value="ECO:0007669"/>
    <property type="project" value="InterPro"/>
</dbReference>
<organism evidence="7 8">
    <name type="scientific">Halobellus clavatus</name>
    <dbReference type="NCBI Taxonomy" id="660517"/>
    <lineage>
        <taxon>Archaea</taxon>
        <taxon>Methanobacteriati</taxon>
        <taxon>Methanobacteriota</taxon>
        <taxon>Stenosarchaea group</taxon>
        <taxon>Halobacteria</taxon>
        <taxon>Halobacteriales</taxon>
        <taxon>Haloferacaceae</taxon>
        <taxon>Halobellus</taxon>
    </lineage>
</organism>
<dbReference type="GO" id="GO:0044281">
    <property type="term" value="P:small molecule metabolic process"/>
    <property type="evidence" value="ECO:0007669"/>
    <property type="project" value="UniProtKB-ARBA"/>
</dbReference>
<dbReference type="InterPro" id="IPR050129">
    <property type="entry name" value="Zn_alcohol_dh"/>
</dbReference>
<evidence type="ECO:0000256" key="3">
    <source>
        <dbReference type="ARBA" id="ARBA00023002"/>
    </source>
</evidence>
<evidence type="ECO:0000256" key="4">
    <source>
        <dbReference type="RuleBase" id="RU361277"/>
    </source>
</evidence>
<comment type="similarity">
    <text evidence="4">Belongs to the zinc-containing alcohol dehydrogenase family.</text>
</comment>
<dbReference type="Gene3D" id="3.40.50.720">
    <property type="entry name" value="NAD(P)-binding Rossmann-like Domain"/>
    <property type="match status" value="1"/>
</dbReference>
<dbReference type="Gene3D" id="3.90.180.10">
    <property type="entry name" value="Medium-chain alcohol dehydrogenases, catalytic domain"/>
    <property type="match status" value="1"/>
</dbReference>
<dbReference type="GO" id="GO:0030554">
    <property type="term" value="F:adenyl nucleotide binding"/>
    <property type="evidence" value="ECO:0007669"/>
    <property type="project" value="UniProtKB-ARBA"/>
</dbReference>
<protein>
    <submittedName>
        <fullName evidence="7">(R,R)-butanediol dehydrogenase / meso-butanediol dehydrogenase / diacetyl reductase</fullName>
    </submittedName>
</protein>
<dbReference type="GO" id="GO:0043168">
    <property type="term" value="F:anion binding"/>
    <property type="evidence" value="ECO:0007669"/>
    <property type="project" value="UniProtKB-ARBA"/>
</dbReference>
<evidence type="ECO:0000313" key="8">
    <source>
        <dbReference type="Proteomes" id="UP000199170"/>
    </source>
</evidence>
<dbReference type="InterPro" id="IPR011032">
    <property type="entry name" value="GroES-like_sf"/>
</dbReference>
<dbReference type="SUPFAM" id="SSF50129">
    <property type="entry name" value="GroES-like"/>
    <property type="match status" value="1"/>
</dbReference>
<evidence type="ECO:0000256" key="2">
    <source>
        <dbReference type="ARBA" id="ARBA00022833"/>
    </source>
</evidence>
<dbReference type="Pfam" id="PF08240">
    <property type="entry name" value="ADH_N"/>
    <property type="match status" value="1"/>
</dbReference>
<keyword evidence="8" id="KW-1185">Reference proteome</keyword>
<evidence type="ECO:0000259" key="5">
    <source>
        <dbReference type="Pfam" id="PF00107"/>
    </source>
</evidence>
<evidence type="ECO:0000256" key="1">
    <source>
        <dbReference type="ARBA" id="ARBA00022723"/>
    </source>
</evidence>
<sequence>MKAARLYGEEDIRIDDVEAPTPGEGEVLVDVAACGICGSDLHFYQHTDDFFDDEDLPQTLGHEIGGTIAATGEGVDLAVGTEVVLGPHTPCGECWCCEEGKYNLCRDLNATSARPGGYAEQVVESADNAVPLPDGVSPADAAIAQPVSVGLHAVRQSPLGVGDSVAVVGAGPIGLGAIRSAKAAGGGPIYVSEPQDSRREVAADFGADVLIDPTEEDPVERIHEETGRGADVAFEAVGHENTLTQAVESTRADGHTTVIGVFSGPAEFEPQLLVQDQRTVGGSTSHLVGPRLTEEYGVVIRQLENGDLDAEKYVTSRVGLDDIVADGFDALTDDESEERKILVCP</sequence>
<keyword evidence="2 4" id="KW-0862">Zinc</keyword>